<name>A0A5E6ZFS9_PSEFL</name>
<accession>A0A5E6ZFS9</accession>
<dbReference type="EMBL" id="CABVHY010000001">
    <property type="protein sequence ID" value="VVN64625.1"/>
    <property type="molecule type" value="Genomic_DNA"/>
</dbReference>
<reference evidence="1 2" key="1">
    <citation type="submission" date="2019-09" db="EMBL/GenBank/DDBJ databases">
        <authorList>
            <person name="Chandra G."/>
            <person name="Truman W A."/>
        </authorList>
    </citation>
    <scope>NUCLEOTIDE SEQUENCE [LARGE SCALE GENOMIC DNA]</scope>
    <source>
        <strain evidence="1">PS723</strain>
    </source>
</reference>
<dbReference type="AlphaFoldDB" id="A0A5E6ZFS9"/>
<evidence type="ECO:0000313" key="1">
    <source>
        <dbReference type="EMBL" id="VVN64625.1"/>
    </source>
</evidence>
<sequence>MRRAFLFLGLISLLAGCGSEPFQPEVRDSNVHLQRSEQNIYEPGTVIVISNAEFPWAAKDVASVLGSNAKAYDLTLFEARQQVMYNPNVSGLVEVVLNLDQAYETVAAVCRDKETKKVWQETRVVNFMGGRERLARDMTGALVTKVRGMRCP</sequence>
<dbReference type="RefSeq" id="WP_150801661.1">
    <property type="nucleotide sequence ID" value="NZ_CABVHY010000001.1"/>
</dbReference>
<evidence type="ECO:0008006" key="3">
    <source>
        <dbReference type="Google" id="ProtNLM"/>
    </source>
</evidence>
<dbReference type="OrthoDB" id="9938931at2"/>
<evidence type="ECO:0000313" key="2">
    <source>
        <dbReference type="Proteomes" id="UP000379480"/>
    </source>
</evidence>
<dbReference type="Proteomes" id="UP000379480">
    <property type="component" value="Unassembled WGS sequence"/>
</dbReference>
<dbReference type="PROSITE" id="PS51257">
    <property type="entry name" value="PROKAR_LIPOPROTEIN"/>
    <property type="match status" value="1"/>
</dbReference>
<gene>
    <name evidence="1" type="ORF">PS723_00011</name>
</gene>
<proteinExistence type="predicted"/>
<organism evidence="1 2">
    <name type="scientific">Pseudomonas fluorescens</name>
    <dbReference type="NCBI Taxonomy" id="294"/>
    <lineage>
        <taxon>Bacteria</taxon>
        <taxon>Pseudomonadati</taxon>
        <taxon>Pseudomonadota</taxon>
        <taxon>Gammaproteobacteria</taxon>
        <taxon>Pseudomonadales</taxon>
        <taxon>Pseudomonadaceae</taxon>
        <taxon>Pseudomonas</taxon>
    </lineage>
</organism>
<protein>
    <recommendedName>
        <fullName evidence="3">Lipoprotein</fullName>
    </recommendedName>
</protein>